<name>A0AA88L8H3_ARTSF</name>
<evidence type="ECO:0000313" key="2">
    <source>
        <dbReference type="Proteomes" id="UP001187531"/>
    </source>
</evidence>
<dbReference type="EMBL" id="JAVRJZ010000012">
    <property type="protein sequence ID" value="KAK2716336.1"/>
    <property type="molecule type" value="Genomic_DNA"/>
</dbReference>
<sequence length="87" mass="10071">MEEESLEKRLIQLPWNNPTVSPWKTVFNGPAGSMSDYHSKNPVTGARWFYVGPFNDQADFHDSKNSREDHRVPTESIYCLRQLPCCI</sequence>
<comment type="caution">
    <text evidence="1">The sequence shown here is derived from an EMBL/GenBank/DDBJ whole genome shotgun (WGS) entry which is preliminary data.</text>
</comment>
<evidence type="ECO:0000313" key="1">
    <source>
        <dbReference type="EMBL" id="KAK2716336.1"/>
    </source>
</evidence>
<protein>
    <submittedName>
        <fullName evidence="1">Uncharacterized protein</fullName>
    </submittedName>
</protein>
<reference evidence="1" key="1">
    <citation type="submission" date="2023-07" db="EMBL/GenBank/DDBJ databases">
        <title>Chromosome-level genome assembly of Artemia franciscana.</title>
        <authorList>
            <person name="Jo E."/>
        </authorList>
    </citation>
    <scope>NUCLEOTIDE SEQUENCE</scope>
    <source>
        <tissue evidence="1">Whole body</tissue>
    </source>
</reference>
<accession>A0AA88L8H3</accession>
<organism evidence="1 2">
    <name type="scientific">Artemia franciscana</name>
    <name type="common">Brine shrimp</name>
    <name type="synonym">Artemia sanfranciscana</name>
    <dbReference type="NCBI Taxonomy" id="6661"/>
    <lineage>
        <taxon>Eukaryota</taxon>
        <taxon>Metazoa</taxon>
        <taxon>Ecdysozoa</taxon>
        <taxon>Arthropoda</taxon>
        <taxon>Crustacea</taxon>
        <taxon>Branchiopoda</taxon>
        <taxon>Anostraca</taxon>
        <taxon>Artemiidae</taxon>
        <taxon>Artemia</taxon>
    </lineage>
</organism>
<gene>
    <name evidence="1" type="ORF">QYM36_010789</name>
</gene>
<keyword evidence="2" id="KW-1185">Reference proteome</keyword>
<proteinExistence type="predicted"/>
<dbReference type="Proteomes" id="UP001187531">
    <property type="component" value="Unassembled WGS sequence"/>
</dbReference>
<dbReference type="AlphaFoldDB" id="A0AA88L8H3"/>